<dbReference type="Proteomes" id="UP000315017">
    <property type="component" value="Chromosome"/>
</dbReference>
<evidence type="ECO:0000313" key="3">
    <source>
        <dbReference type="Proteomes" id="UP000315017"/>
    </source>
</evidence>
<organism evidence="2 3">
    <name type="scientific">Anatilimnocola aggregata</name>
    <dbReference type="NCBI Taxonomy" id="2528021"/>
    <lineage>
        <taxon>Bacteria</taxon>
        <taxon>Pseudomonadati</taxon>
        <taxon>Planctomycetota</taxon>
        <taxon>Planctomycetia</taxon>
        <taxon>Pirellulales</taxon>
        <taxon>Pirellulaceae</taxon>
        <taxon>Anatilimnocola</taxon>
    </lineage>
</organism>
<protein>
    <recommendedName>
        <fullName evidence="4">Peptidase MA-like domain-containing protein</fullName>
    </recommendedName>
</protein>
<dbReference type="KEGG" id="aagg:ETAA8_56690"/>
<proteinExistence type="predicted"/>
<reference evidence="2 3" key="1">
    <citation type="submission" date="2019-02" db="EMBL/GenBank/DDBJ databases">
        <title>Deep-cultivation of Planctomycetes and their phenomic and genomic characterization uncovers novel biology.</title>
        <authorList>
            <person name="Wiegand S."/>
            <person name="Jogler M."/>
            <person name="Boedeker C."/>
            <person name="Pinto D."/>
            <person name="Vollmers J."/>
            <person name="Rivas-Marin E."/>
            <person name="Kohn T."/>
            <person name="Peeters S.H."/>
            <person name="Heuer A."/>
            <person name="Rast P."/>
            <person name="Oberbeckmann S."/>
            <person name="Bunk B."/>
            <person name="Jeske O."/>
            <person name="Meyerdierks A."/>
            <person name="Storesund J.E."/>
            <person name="Kallscheuer N."/>
            <person name="Luecker S."/>
            <person name="Lage O.M."/>
            <person name="Pohl T."/>
            <person name="Merkel B.J."/>
            <person name="Hornburger P."/>
            <person name="Mueller R.-W."/>
            <person name="Bruemmer F."/>
            <person name="Labrenz M."/>
            <person name="Spormann A.M."/>
            <person name="Op den Camp H."/>
            <person name="Overmann J."/>
            <person name="Amann R."/>
            <person name="Jetten M.S.M."/>
            <person name="Mascher T."/>
            <person name="Medema M.H."/>
            <person name="Devos D.P."/>
            <person name="Kaster A.-K."/>
            <person name="Ovreas L."/>
            <person name="Rohde M."/>
            <person name="Galperin M.Y."/>
            <person name="Jogler C."/>
        </authorList>
    </citation>
    <scope>NUCLEOTIDE SEQUENCE [LARGE SCALE GENOMIC DNA]</scope>
    <source>
        <strain evidence="2 3">ETA_A8</strain>
    </source>
</reference>
<sequence length="466" mass="51333">MEARRVIAAHIALFTLLLSPVVTFGASVRSQNFIVSAPTKALAQEICEAAESQRRDLAIEWLGQELPPWSQPCPVECQIHPQLGAGGATQFSFSRQGVPFGWTMSVQGSRERVLDSVLPHEITHTIFASHFGRPLPRWADEGACTTVEHTSEKRKQEKFLIDFLMTERGIPFNKMFAMKEYPPDMLPLYAQGYSLARYLIMQGGKRKYVQYVGEGMQTDNWPAVTRKYYGHKDLSDLQVTWLEWVRLGSPMLDSVEGRSDVMVASNNRPTAVQQVAQQVAPVNNAIVATPQTHAMPNIVHQPAAPVAPAGNYGSYSQPAGAVSPPRPDFGSATRPEAQASNVARPYSEGWYSRQARQGTDAPQAQQAAENSGNLANQQLLVPPPAPVPVQSQLQSNGERANVAPPANRRVMMEWSRPTNQPWDPASELAANPAVANFSARVPLEPRSAEQLTRRDLPAEASDQAWR</sequence>
<dbReference type="EMBL" id="CP036274">
    <property type="protein sequence ID" value="QDU30524.1"/>
    <property type="molecule type" value="Genomic_DNA"/>
</dbReference>
<evidence type="ECO:0008006" key="4">
    <source>
        <dbReference type="Google" id="ProtNLM"/>
    </source>
</evidence>
<dbReference type="OrthoDB" id="260154at2"/>
<feature type="region of interest" description="Disordered" evidence="1">
    <location>
        <begin position="377"/>
        <end position="407"/>
    </location>
</feature>
<feature type="region of interest" description="Disordered" evidence="1">
    <location>
        <begin position="309"/>
        <end position="347"/>
    </location>
</feature>
<dbReference type="AlphaFoldDB" id="A0A517YJX0"/>
<evidence type="ECO:0000313" key="2">
    <source>
        <dbReference type="EMBL" id="QDU30524.1"/>
    </source>
</evidence>
<accession>A0A517YJX0</accession>
<evidence type="ECO:0000256" key="1">
    <source>
        <dbReference type="SAM" id="MobiDB-lite"/>
    </source>
</evidence>
<dbReference type="RefSeq" id="WP_145096144.1">
    <property type="nucleotide sequence ID" value="NZ_CP036274.1"/>
</dbReference>
<name>A0A517YJX0_9BACT</name>
<keyword evidence="3" id="KW-1185">Reference proteome</keyword>
<feature type="region of interest" description="Disordered" evidence="1">
    <location>
        <begin position="441"/>
        <end position="466"/>
    </location>
</feature>
<gene>
    <name evidence="2" type="ORF">ETAA8_56690</name>
</gene>